<reference evidence="2" key="1">
    <citation type="submission" date="2017-01" db="EMBL/GenBank/DDBJ databases">
        <authorList>
            <person name="Varghese N."/>
            <person name="Submissions S."/>
        </authorList>
    </citation>
    <scope>NUCLEOTIDE SEQUENCE [LARGE SCALE GENOMIC DNA]</scope>
    <source>
        <strain evidence="2">DSM 17126</strain>
    </source>
</reference>
<accession>A0A1N7JCF9</accession>
<gene>
    <name evidence="1" type="ORF">SAMN05421639_10620</name>
</gene>
<keyword evidence="2" id="KW-1185">Reference proteome</keyword>
<dbReference type="RefSeq" id="WP_076509521.1">
    <property type="nucleotide sequence ID" value="NZ_FTNY01000006.1"/>
</dbReference>
<evidence type="ECO:0008006" key="3">
    <source>
        <dbReference type="Google" id="ProtNLM"/>
    </source>
</evidence>
<protein>
    <recommendedName>
        <fullName evidence="3">Quercetin 2,3-dioxygenase C-terminal cupin domain-containing protein</fullName>
    </recommendedName>
</protein>
<dbReference type="AlphaFoldDB" id="A0A1N7JCF9"/>
<sequence>MLVQSPSRIFKSDLSVWKRERSCIINTINTADYSALRNVSEIILEENGDYDFHYQKNSSILVVILYGESLISGFKEPFTAGQIFTRQASESGFLNFKNTLRNEKTDILVLELKNNRSEDSFSVEDLNFHDRNVLLPISEHLGYPNFAGLYNGRREQEYVLQRKDASLFGMVLNGAFEFQNRLMESRDAILLNGLETLEFEALSEDALLIFLEI</sequence>
<dbReference type="OrthoDB" id="321327at2"/>
<dbReference type="EMBL" id="FTNY01000006">
    <property type="protein sequence ID" value="SIS46990.1"/>
    <property type="molecule type" value="Genomic_DNA"/>
</dbReference>
<evidence type="ECO:0000313" key="2">
    <source>
        <dbReference type="Proteomes" id="UP000186373"/>
    </source>
</evidence>
<proteinExistence type="predicted"/>
<organism evidence="1 2">
    <name type="scientific">Chryseobacterium shigense</name>
    <dbReference type="NCBI Taxonomy" id="297244"/>
    <lineage>
        <taxon>Bacteria</taxon>
        <taxon>Pseudomonadati</taxon>
        <taxon>Bacteroidota</taxon>
        <taxon>Flavobacteriia</taxon>
        <taxon>Flavobacteriales</taxon>
        <taxon>Weeksellaceae</taxon>
        <taxon>Chryseobacterium group</taxon>
        <taxon>Chryseobacterium</taxon>
    </lineage>
</organism>
<name>A0A1N7JCF9_9FLAO</name>
<dbReference type="Proteomes" id="UP000186373">
    <property type="component" value="Unassembled WGS sequence"/>
</dbReference>
<evidence type="ECO:0000313" key="1">
    <source>
        <dbReference type="EMBL" id="SIS46990.1"/>
    </source>
</evidence>